<reference evidence="6 7" key="1">
    <citation type="journal article" date="2010" name="J. Bacteriol.">
        <title>Genome sequence of the oligotrophic marine Gammaproteobacterium HTCC2143, isolated from the Oregon Coast.</title>
        <authorList>
            <person name="Oh H.M."/>
            <person name="Kang I."/>
            <person name="Ferriera S."/>
            <person name="Giovannoni S.J."/>
            <person name="Cho J.C."/>
        </authorList>
    </citation>
    <scope>NUCLEOTIDE SEQUENCE [LARGE SCALE GENOMIC DNA]</scope>
    <source>
        <strain evidence="6 7">HTCC2143</strain>
    </source>
</reference>
<comment type="catalytic activity">
    <reaction evidence="5">
        <text>a 3-demethylubiquinol + S-adenosyl-L-methionine = a ubiquinol + S-adenosyl-L-homocysteine + H(+)</text>
        <dbReference type="Rhea" id="RHEA:44380"/>
        <dbReference type="Rhea" id="RHEA-COMP:9566"/>
        <dbReference type="Rhea" id="RHEA-COMP:10914"/>
        <dbReference type="ChEBI" id="CHEBI:15378"/>
        <dbReference type="ChEBI" id="CHEBI:17976"/>
        <dbReference type="ChEBI" id="CHEBI:57856"/>
        <dbReference type="ChEBI" id="CHEBI:59789"/>
        <dbReference type="ChEBI" id="CHEBI:84422"/>
        <dbReference type="EC" id="2.1.1.64"/>
    </reaction>
</comment>
<dbReference type="InterPro" id="IPR010233">
    <property type="entry name" value="UbiG_MeTrfase"/>
</dbReference>
<dbReference type="Gene3D" id="3.40.50.150">
    <property type="entry name" value="Vaccinia Virus protein VP39"/>
    <property type="match status" value="1"/>
</dbReference>
<evidence type="ECO:0000256" key="1">
    <source>
        <dbReference type="ARBA" id="ARBA00022603"/>
    </source>
</evidence>
<dbReference type="STRING" id="247633.GP2143_15551"/>
<dbReference type="OrthoDB" id="21342at2"/>
<dbReference type="PANTHER" id="PTHR43464:SF19">
    <property type="entry name" value="UBIQUINONE BIOSYNTHESIS O-METHYLTRANSFERASE, MITOCHONDRIAL"/>
    <property type="match status" value="1"/>
</dbReference>
<dbReference type="SUPFAM" id="SSF53335">
    <property type="entry name" value="S-adenosyl-L-methionine-dependent methyltransferases"/>
    <property type="match status" value="1"/>
</dbReference>
<feature type="binding site" evidence="5">
    <location>
        <position position="41"/>
    </location>
    <ligand>
        <name>S-adenosyl-L-methionine</name>
        <dbReference type="ChEBI" id="CHEBI:59789"/>
    </ligand>
</feature>
<dbReference type="GO" id="GO:0102208">
    <property type="term" value="F:2-polyprenyl-6-hydroxyphenol methylase activity"/>
    <property type="evidence" value="ECO:0007669"/>
    <property type="project" value="UniProtKB-EC"/>
</dbReference>
<keyword evidence="7" id="KW-1185">Reference proteome</keyword>
<accession>A0Y980</accession>
<keyword evidence="2 5" id="KW-0808">Transferase</keyword>
<keyword evidence="3 5" id="KW-0831">Ubiquinone biosynthesis</keyword>
<dbReference type="InterPro" id="IPR029063">
    <property type="entry name" value="SAM-dependent_MTases_sf"/>
</dbReference>
<dbReference type="GO" id="GO:0061542">
    <property type="term" value="F:3-demethylubiquinol 3-O-methyltransferase activity"/>
    <property type="evidence" value="ECO:0007669"/>
    <property type="project" value="UniProtKB-UniRule"/>
</dbReference>
<dbReference type="CDD" id="cd02440">
    <property type="entry name" value="AdoMet_MTases"/>
    <property type="match status" value="1"/>
</dbReference>
<feature type="binding site" evidence="5">
    <location>
        <position position="88"/>
    </location>
    <ligand>
        <name>S-adenosyl-L-methionine</name>
        <dbReference type="ChEBI" id="CHEBI:59789"/>
    </ligand>
</feature>
<dbReference type="EC" id="2.1.1.64" evidence="5"/>
<dbReference type="AlphaFoldDB" id="A0Y980"/>
<evidence type="ECO:0000313" key="7">
    <source>
        <dbReference type="Proteomes" id="UP000004931"/>
    </source>
</evidence>
<keyword evidence="6" id="KW-0830">Ubiquinone</keyword>
<dbReference type="NCBIfam" id="TIGR01983">
    <property type="entry name" value="UbiG"/>
    <property type="match status" value="1"/>
</dbReference>
<comment type="function">
    <text evidence="5">O-methyltransferase that catalyzes the 2 O-methylation steps in the ubiquinone biosynthetic pathway.</text>
</comment>
<evidence type="ECO:0000256" key="2">
    <source>
        <dbReference type="ARBA" id="ARBA00022679"/>
    </source>
</evidence>
<comment type="caution">
    <text evidence="6">The sequence shown here is derived from an EMBL/GenBank/DDBJ whole genome shotgun (WGS) entry which is preliminary data.</text>
</comment>
<dbReference type="Proteomes" id="UP000004931">
    <property type="component" value="Unassembled WGS sequence"/>
</dbReference>
<dbReference type="EC" id="2.1.1.222" evidence="5"/>
<evidence type="ECO:0000256" key="5">
    <source>
        <dbReference type="HAMAP-Rule" id="MF_00472"/>
    </source>
</evidence>
<evidence type="ECO:0000256" key="3">
    <source>
        <dbReference type="ARBA" id="ARBA00022688"/>
    </source>
</evidence>
<comment type="pathway">
    <text evidence="5">Cofactor biosynthesis; ubiquinone biosynthesis.</text>
</comment>
<dbReference type="UniPathway" id="UPA00232"/>
<feature type="binding site" evidence="5">
    <location>
        <position position="67"/>
    </location>
    <ligand>
        <name>S-adenosyl-L-methionine</name>
        <dbReference type="ChEBI" id="CHEBI:59789"/>
    </ligand>
</feature>
<evidence type="ECO:0000256" key="4">
    <source>
        <dbReference type="ARBA" id="ARBA00022691"/>
    </source>
</evidence>
<dbReference type="Pfam" id="PF13489">
    <property type="entry name" value="Methyltransf_23"/>
    <property type="match status" value="1"/>
</dbReference>
<keyword evidence="1 5" id="KW-0489">Methyltransferase</keyword>
<comment type="similarity">
    <text evidence="5">Belongs to the methyltransferase superfamily. UbiG/COQ3 family.</text>
</comment>
<dbReference type="eggNOG" id="COG2227">
    <property type="taxonomic scope" value="Bacteria"/>
</dbReference>
<dbReference type="EMBL" id="AAVT01000001">
    <property type="protein sequence ID" value="EAW32684.1"/>
    <property type="molecule type" value="Genomic_DNA"/>
</dbReference>
<organism evidence="6 7">
    <name type="scientific">marine gamma proteobacterium HTCC2143</name>
    <dbReference type="NCBI Taxonomy" id="247633"/>
    <lineage>
        <taxon>Bacteria</taxon>
        <taxon>Pseudomonadati</taxon>
        <taxon>Pseudomonadota</taxon>
        <taxon>Gammaproteobacteria</taxon>
        <taxon>Cellvibrionales</taxon>
        <taxon>Spongiibacteraceae</taxon>
        <taxon>BD1-7 clade</taxon>
    </lineage>
</organism>
<proteinExistence type="inferred from homology"/>
<dbReference type="HAMAP" id="MF_00472">
    <property type="entry name" value="UbiG"/>
    <property type="match status" value="1"/>
</dbReference>
<gene>
    <name evidence="5" type="primary">ubiG</name>
    <name evidence="6" type="ORF">GP2143_15551</name>
</gene>
<dbReference type="PANTHER" id="PTHR43464">
    <property type="entry name" value="METHYLTRANSFERASE"/>
    <property type="match status" value="1"/>
</dbReference>
<sequence>MESSQTTTEDQRETDKFNRLAVQWWDPQGLMWPLHRLNDMRAPFVTEKIQQHFKTVSLKGLRILDIGCGAGLLAERMAKQGATVTGIDVAAKNIGIARQHAQTQGLVIDYRCGAVEALKDVGDFDVVLNMEVIEHVSDLPLFMSRTCDLTGAGGLMFLATINRTWFSWLTTIVGAEYILGWLPRGTHTWQRYVTPEEAVLSLQRGGLSVLSRTGVGMSLWSRNLFLTGNMRANYMMVATKI</sequence>
<evidence type="ECO:0000313" key="6">
    <source>
        <dbReference type="EMBL" id="EAW32684.1"/>
    </source>
</evidence>
<dbReference type="GO" id="GO:0010420">
    <property type="term" value="F:polyprenyldihydroxybenzoate methyltransferase activity"/>
    <property type="evidence" value="ECO:0007669"/>
    <property type="project" value="InterPro"/>
</dbReference>
<feature type="binding site" evidence="5">
    <location>
        <position position="130"/>
    </location>
    <ligand>
        <name>S-adenosyl-L-methionine</name>
        <dbReference type="ChEBI" id="CHEBI:59789"/>
    </ligand>
</feature>
<name>A0Y980_9GAMM</name>
<keyword evidence="4 5" id="KW-0949">S-adenosyl-L-methionine</keyword>
<dbReference type="GO" id="GO:0032259">
    <property type="term" value="P:methylation"/>
    <property type="evidence" value="ECO:0007669"/>
    <property type="project" value="UniProtKB-KW"/>
</dbReference>
<protein>
    <recommendedName>
        <fullName evidence="5">Ubiquinone biosynthesis O-methyltransferase</fullName>
    </recommendedName>
    <alternativeName>
        <fullName evidence="5">2-polyprenyl-6-hydroxyphenol methylase</fullName>
        <ecNumber evidence="5">2.1.1.222</ecNumber>
    </alternativeName>
    <alternativeName>
        <fullName evidence="5">3-demethylubiquinone 3-O-methyltransferase</fullName>
        <ecNumber evidence="5">2.1.1.64</ecNumber>
    </alternativeName>
</protein>
<comment type="catalytic activity">
    <reaction evidence="5">
        <text>a 3-(all-trans-polyprenyl)benzene-1,2-diol + S-adenosyl-L-methionine = a 2-methoxy-6-(all-trans-polyprenyl)phenol + S-adenosyl-L-homocysteine + H(+)</text>
        <dbReference type="Rhea" id="RHEA:31411"/>
        <dbReference type="Rhea" id="RHEA-COMP:9550"/>
        <dbReference type="Rhea" id="RHEA-COMP:9551"/>
        <dbReference type="ChEBI" id="CHEBI:15378"/>
        <dbReference type="ChEBI" id="CHEBI:57856"/>
        <dbReference type="ChEBI" id="CHEBI:59789"/>
        <dbReference type="ChEBI" id="CHEBI:62729"/>
        <dbReference type="ChEBI" id="CHEBI:62731"/>
        <dbReference type="EC" id="2.1.1.222"/>
    </reaction>
</comment>